<dbReference type="InterPro" id="IPR018727">
    <property type="entry name" value="DUF2267"/>
</dbReference>
<accession>A0A7M3MG15</accession>
<comment type="caution">
    <text evidence="1">The sequence shown here is derived from an EMBL/GenBank/DDBJ whole genome shotgun (WGS) entry which is preliminary data.</text>
</comment>
<gene>
    <name evidence="1" type="ORF">DPQ33_05775</name>
</gene>
<keyword evidence="2" id="KW-1185">Reference proteome</keyword>
<protein>
    <submittedName>
        <fullName evidence="1">DUF2267 domain-containing protein</fullName>
    </submittedName>
</protein>
<dbReference type="Gene3D" id="1.10.490.110">
    <property type="entry name" value="Uncharacterized conserved protein DUF2267"/>
    <property type="match status" value="1"/>
</dbReference>
<dbReference type="AlphaFoldDB" id="A0A7M3MG15"/>
<dbReference type="OrthoDB" id="20942at2"/>
<evidence type="ECO:0000313" key="1">
    <source>
        <dbReference type="EMBL" id="TVM18263.1"/>
    </source>
</evidence>
<evidence type="ECO:0000313" key="2">
    <source>
        <dbReference type="Proteomes" id="UP000448292"/>
    </source>
</evidence>
<dbReference type="Proteomes" id="UP000448292">
    <property type="component" value="Unassembled WGS sequence"/>
</dbReference>
<name>A0A7M3MG15_9BACT</name>
<proteinExistence type="predicted"/>
<dbReference type="RefSeq" id="WP_144302264.1">
    <property type="nucleotide sequence ID" value="NZ_QMIE01000004.1"/>
</dbReference>
<dbReference type="Pfam" id="PF10025">
    <property type="entry name" value="DUF2267"/>
    <property type="match status" value="1"/>
</dbReference>
<dbReference type="InterPro" id="IPR038282">
    <property type="entry name" value="DUF2267_sf"/>
</dbReference>
<reference evidence="1 2" key="1">
    <citation type="submission" date="2018-06" db="EMBL/GenBank/DDBJ databases">
        <title>Complete genome of Desulfovibrio indonesiensis P37SLT.</title>
        <authorList>
            <person name="Crispim J.S."/>
            <person name="Vidigal P.M.P."/>
            <person name="Silva L.C.F."/>
            <person name="Laguardia C.N."/>
            <person name="Araujo L.C."/>
            <person name="Dias R.S."/>
            <person name="Sousa M.P."/>
            <person name="Paula S.O."/>
            <person name="Silva C."/>
        </authorList>
    </citation>
    <scope>NUCLEOTIDE SEQUENCE [LARGE SCALE GENOMIC DNA]</scope>
    <source>
        <strain evidence="1 2">P37SLT</strain>
    </source>
</reference>
<dbReference type="EMBL" id="QMIE01000004">
    <property type="protein sequence ID" value="TVM18263.1"/>
    <property type="molecule type" value="Genomic_DNA"/>
</dbReference>
<organism evidence="1 2">
    <name type="scientific">Oceanidesulfovibrio indonesiensis</name>
    <dbReference type="NCBI Taxonomy" id="54767"/>
    <lineage>
        <taxon>Bacteria</taxon>
        <taxon>Pseudomonadati</taxon>
        <taxon>Thermodesulfobacteriota</taxon>
        <taxon>Desulfovibrionia</taxon>
        <taxon>Desulfovibrionales</taxon>
        <taxon>Desulfovibrionaceae</taxon>
        <taxon>Oceanidesulfovibrio</taxon>
    </lineage>
</organism>
<sequence>MATGISSFDSSLNKTIAFLHDVRSNLALDDNEQAYKASRAVLHALRDRLTVEEAAQLAAQLPMIIRGYYYEGWHPAGKPVKMRTLQEFLDYVHKKMGTQQTPKLSDPNRLSRGVFAALAKHVTKGEIQSIIDLMPAEIRPLFSSQEQ</sequence>